<evidence type="ECO:0000313" key="3">
    <source>
        <dbReference type="Proteomes" id="UP000054560"/>
    </source>
</evidence>
<dbReference type="RefSeq" id="XP_014146302.1">
    <property type="nucleotide sequence ID" value="XM_014290827.1"/>
</dbReference>
<feature type="compositionally biased region" description="Low complexity" evidence="1">
    <location>
        <begin position="31"/>
        <end position="40"/>
    </location>
</feature>
<accession>A0A0L0F6Q4</accession>
<dbReference type="Proteomes" id="UP000054560">
    <property type="component" value="Unassembled WGS sequence"/>
</dbReference>
<protein>
    <submittedName>
        <fullName evidence="2">Uncharacterized protein</fullName>
    </submittedName>
</protein>
<evidence type="ECO:0000256" key="1">
    <source>
        <dbReference type="SAM" id="MobiDB-lite"/>
    </source>
</evidence>
<name>A0A0L0F6Q4_9EUKA</name>
<gene>
    <name evidence="2" type="ORF">SARC_15044</name>
</gene>
<organism evidence="2 3">
    <name type="scientific">Sphaeroforma arctica JP610</name>
    <dbReference type="NCBI Taxonomy" id="667725"/>
    <lineage>
        <taxon>Eukaryota</taxon>
        <taxon>Ichthyosporea</taxon>
        <taxon>Ichthyophonida</taxon>
        <taxon>Sphaeroforma</taxon>
    </lineage>
</organism>
<sequence length="52" mass="5871">YYIPEPGAQGADGSEHLLQPHRYAPRRTRTPTRGNSRSSTCMCGAILPREKW</sequence>
<proteinExistence type="predicted"/>
<feature type="region of interest" description="Disordered" evidence="1">
    <location>
        <begin position="1"/>
        <end position="41"/>
    </location>
</feature>
<dbReference type="EMBL" id="KQ247114">
    <property type="protein sequence ID" value="KNC72400.1"/>
    <property type="molecule type" value="Genomic_DNA"/>
</dbReference>
<reference evidence="2 3" key="1">
    <citation type="submission" date="2011-02" db="EMBL/GenBank/DDBJ databases">
        <title>The Genome Sequence of Sphaeroforma arctica JP610.</title>
        <authorList>
            <consortium name="The Broad Institute Genome Sequencing Platform"/>
            <person name="Russ C."/>
            <person name="Cuomo C."/>
            <person name="Young S.K."/>
            <person name="Zeng Q."/>
            <person name="Gargeya S."/>
            <person name="Alvarado L."/>
            <person name="Berlin A."/>
            <person name="Chapman S.B."/>
            <person name="Chen Z."/>
            <person name="Freedman E."/>
            <person name="Gellesch M."/>
            <person name="Goldberg J."/>
            <person name="Griggs A."/>
            <person name="Gujja S."/>
            <person name="Heilman E."/>
            <person name="Heiman D."/>
            <person name="Howarth C."/>
            <person name="Mehta T."/>
            <person name="Neiman D."/>
            <person name="Pearson M."/>
            <person name="Roberts A."/>
            <person name="Saif S."/>
            <person name="Shea T."/>
            <person name="Shenoy N."/>
            <person name="Sisk P."/>
            <person name="Stolte C."/>
            <person name="Sykes S."/>
            <person name="White J."/>
            <person name="Yandava C."/>
            <person name="Burger G."/>
            <person name="Gray M.W."/>
            <person name="Holland P.W.H."/>
            <person name="King N."/>
            <person name="Lang F.B.F."/>
            <person name="Roger A.J."/>
            <person name="Ruiz-Trillo I."/>
            <person name="Haas B."/>
            <person name="Nusbaum C."/>
            <person name="Birren B."/>
        </authorList>
    </citation>
    <scope>NUCLEOTIDE SEQUENCE [LARGE SCALE GENOMIC DNA]</scope>
    <source>
        <strain evidence="2 3">JP610</strain>
    </source>
</reference>
<dbReference type="AlphaFoldDB" id="A0A0L0F6Q4"/>
<dbReference type="GeneID" id="25915548"/>
<feature type="non-terminal residue" evidence="2">
    <location>
        <position position="1"/>
    </location>
</feature>
<keyword evidence="3" id="KW-1185">Reference proteome</keyword>
<evidence type="ECO:0000313" key="2">
    <source>
        <dbReference type="EMBL" id="KNC72400.1"/>
    </source>
</evidence>